<evidence type="ECO:0000313" key="2">
    <source>
        <dbReference type="EMBL" id="KAK0625908.1"/>
    </source>
</evidence>
<accession>A0AA39X284</accession>
<gene>
    <name evidence="2" type="ORF">B0T14DRAFT_577124</name>
</gene>
<protein>
    <submittedName>
        <fullName evidence="2">Uncharacterized protein</fullName>
    </submittedName>
</protein>
<name>A0AA39X284_9PEZI</name>
<organism evidence="2 3">
    <name type="scientific">Immersiella caudata</name>
    <dbReference type="NCBI Taxonomy" id="314043"/>
    <lineage>
        <taxon>Eukaryota</taxon>
        <taxon>Fungi</taxon>
        <taxon>Dikarya</taxon>
        <taxon>Ascomycota</taxon>
        <taxon>Pezizomycotina</taxon>
        <taxon>Sordariomycetes</taxon>
        <taxon>Sordariomycetidae</taxon>
        <taxon>Sordariales</taxon>
        <taxon>Lasiosphaeriaceae</taxon>
        <taxon>Immersiella</taxon>
    </lineage>
</organism>
<proteinExistence type="predicted"/>
<evidence type="ECO:0000313" key="3">
    <source>
        <dbReference type="Proteomes" id="UP001175000"/>
    </source>
</evidence>
<reference evidence="2" key="1">
    <citation type="submission" date="2023-06" db="EMBL/GenBank/DDBJ databases">
        <title>Genome-scale phylogeny and comparative genomics of the fungal order Sordariales.</title>
        <authorList>
            <consortium name="Lawrence Berkeley National Laboratory"/>
            <person name="Hensen N."/>
            <person name="Bonometti L."/>
            <person name="Westerberg I."/>
            <person name="Brannstrom I.O."/>
            <person name="Guillou S."/>
            <person name="Cros-Aarteil S."/>
            <person name="Calhoun S."/>
            <person name="Haridas S."/>
            <person name="Kuo A."/>
            <person name="Mondo S."/>
            <person name="Pangilinan J."/>
            <person name="Riley R."/>
            <person name="Labutti K."/>
            <person name="Andreopoulos B."/>
            <person name="Lipzen A."/>
            <person name="Chen C."/>
            <person name="Yanf M."/>
            <person name="Daum C."/>
            <person name="Ng V."/>
            <person name="Clum A."/>
            <person name="Steindorff A."/>
            <person name="Ohm R."/>
            <person name="Martin F."/>
            <person name="Silar P."/>
            <person name="Natvig D."/>
            <person name="Lalanne C."/>
            <person name="Gautier V."/>
            <person name="Ament-Velasquez S.L."/>
            <person name="Kruys A."/>
            <person name="Hutchinson M.I."/>
            <person name="Powell A.J."/>
            <person name="Barry K."/>
            <person name="Miller A.N."/>
            <person name="Grigoriev I.V."/>
            <person name="Debuchy R."/>
            <person name="Gladieux P."/>
            <person name="Thoren M.H."/>
            <person name="Johannesson H."/>
        </authorList>
    </citation>
    <scope>NUCLEOTIDE SEQUENCE</scope>
    <source>
        <strain evidence="2">CBS 606.72</strain>
    </source>
</reference>
<feature type="non-terminal residue" evidence="2">
    <location>
        <position position="125"/>
    </location>
</feature>
<feature type="region of interest" description="Disordered" evidence="1">
    <location>
        <begin position="64"/>
        <end position="87"/>
    </location>
</feature>
<dbReference type="Proteomes" id="UP001175000">
    <property type="component" value="Unassembled WGS sequence"/>
</dbReference>
<dbReference type="AlphaFoldDB" id="A0AA39X284"/>
<comment type="caution">
    <text evidence="2">The sequence shown here is derived from an EMBL/GenBank/DDBJ whole genome shotgun (WGS) entry which is preliminary data.</text>
</comment>
<keyword evidence="3" id="KW-1185">Reference proteome</keyword>
<sequence>MTWPTLLKLARTASSNVSATVLTTRPSLARAHAVLPSVASWITGVARTSPRRRLPRTGAAALRDPTTGAARASLRTGAVSLSRGGDTTWSLGPSLDLGGTMGSSGHCCEWKVGKFAKTTRYEMNG</sequence>
<evidence type="ECO:0000256" key="1">
    <source>
        <dbReference type="SAM" id="MobiDB-lite"/>
    </source>
</evidence>
<dbReference type="EMBL" id="JAULSU010000002">
    <property type="protein sequence ID" value="KAK0625908.1"/>
    <property type="molecule type" value="Genomic_DNA"/>
</dbReference>